<reference evidence="1" key="1">
    <citation type="journal article" date="2020" name="Stud. Mycol.">
        <title>101 Dothideomycetes genomes: a test case for predicting lifestyles and emergence of pathogens.</title>
        <authorList>
            <person name="Haridas S."/>
            <person name="Albert R."/>
            <person name="Binder M."/>
            <person name="Bloem J."/>
            <person name="Labutti K."/>
            <person name="Salamov A."/>
            <person name="Andreopoulos B."/>
            <person name="Baker S."/>
            <person name="Barry K."/>
            <person name="Bills G."/>
            <person name="Bluhm B."/>
            <person name="Cannon C."/>
            <person name="Castanera R."/>
            <person name="Culley D."/>
            <person name="Daum C."/>
            <person name="Ezra D."/>
            <person name="Gonzalez J."/>
            <person name="Henrissat B."/>
            <person name="Kuo A."/>
            <person name="Liang C."/>
            <person name="Lipzen A."/>
            <person name="Lutzoni F."/>
            <person name="Magnuson J."/>
            <person name="Mondo S."/>
            <person name="Nolan M."/>
            <person name="Ohm R."/>
            <person name="Pangilinan J."/>
            <person name="Park H.-J."/>
            <person name="Ramirez L."/>
            <person name="Alfaro M."/>
            <person name="Sun H."/>
            <person name="Tritt A."/>
            <person name="Yoshinaga Y."/>
            <person name="Zwiers L.-H."/>
            <person name="Turgeon B."/>
            <person name="Goodwin S."/>
            <person name="Spatafora J."/>
            <person name="Crous P."/>
            <person name="Grigoriev I."/>
        </authorList>
    </citation>
    <scope>NUCLEOTIDE SEQUENCE</scope>
    <source>
        <strain evidence="1">CBS 133067</strain>
    </source>
</reference>
<protein>
    <submittedName>
        <fullName evidence="1">Uncharacterized protein</fullName>
    </submittedName>
</protein>
<dbReference type="EMBL" id="ML978145">
    <property type="protein sequence ID" value="KAF2092521.1"/>
    <property type="molecule type" value="Genomic_DNA"/>
</dbReference>
<dbReference type="Proteomes" id="UP000799772">
    <property type="component" value="Unassembled WGS sequence"/>
</dbReference>
<sequence length="180" mass="20618">MAHTESGVPDLSVIFSKLRHLTSVLPVGSATSDMYTFSQTRRAIEAKLLSARLNPGSSISDYVFGTSCIAGLIYTHFVLRQYHPRRPVLMILLRNLMTGLWKLEEHLSGLGVTYPSDSIHTLLWALCIGSCVALDAEQLQWFLERVRHVMGFLKITQRWELQQILERYVWMEKLSLDRLL</sequence>
<accession>A0A9P4I662</accession>
<dbReference type="AlphaFoldDB" id="A0A9P4I662"/>
<evidence type="ECO:0000313" key="2">
    <source>
        <dbReference type="Proteomes" id="UP000799772"/>
    </source>
</evidence>
<evidence type="ECO:0000313" key="1">
    <source>
        <dbReference type="EMBL" id="KAF2092521.1"/>
    </source>
</evidence>
<dbReference type="Pfam" id="PF11951">
    <property type="entry name" value="Fungal_trans_2"/>
    <property type="match status" value="1"/>
</dbReference>
<keyword evidence="2" id="KW-1185">Reference proteome</keyword>
<organism evidence="1 2">
    <name type="scientific">Rhizodiscina lignyota</name>
    <dbReference type="NCBI Taxonomy" id="1504668"/>
    <lineage>
        <taxon>Eukaryota</taxon>
        <taxon>Fungi</taxon>
        <taxon>Dikarya</taxon>
        <taxon>Ascomycota</taxon>
        <taxon>Pezizomycotina</taxon>
        <taxon>Dothideomycetes</taxon>
        <taxon>Pleosporomycetidae</taxon>
        <taxon>Aulographales</taxon>
        <taxon>Rhizodiscinaceae</taxon>
        <taxon>Rhizodiscina</taxon>
    </lineage>
</organism>
<proteinExistence type="predicted"/>
<comment type="caution">
    <text evidence="1">The sequence shown here is derived from an EMBL/GenBank/DDBJ whole genome shotgun (WGS) entry which is preliminary data.</text>
</comment>
<name>A0A9P4I662_9PEZI</name>
<dbReference type="InterPro" id="IPR021858">
    <property type="entry name" value="Fun_TF"/>
</dbReference>
<gene>
    <name evidence="1" type="ORF">NA57DRAFT_82237</name>
</gene>